<proteinExistence type="predicted"/>
<dbReference type="PANTHER" id="PTHR43415">
    <property type="entry name" value="SPERMIDINE N(1)-ACETYLTRANSFERASE"/>
    <property type="match status" value="1"/>
</dbReference>
<dbReference type="PANTHER" id="PTHR43415:SF3">
    <property type="entry name" value="GNAT-FAMILY ACETYLTRANSFERASE"/>
    <property type="match status" value="1"/>
</dbReference>
<evidence type="ECO:0000313" key="3">
    <source>
        <dbReference type="Proteomes" id="UP001168528"/>
    </source>
</evidence>
<comment type="caution">
    <text evidence="2">The sequence shown here is derived from an EMBL/GenBank/DDBJ whole genome shotgun (WGS) entry which is preliminary data.</text>
</comment>
<dbReference type="InterPro" id="IPR000182">
    <property type="entry name" value="GNAT_dom"/>
</dbReference>
<accession>A0ABT8RG13</accession>
<dbReference type="RefSeq" id="WP_302041857.1">
    <property type="nucleotide sequence ID" value="NZ_JAUKPO010000041.1"/>
</dbReference>
<dbReference type="Gene3D" id="3.40.630.30">
    <property type="match status" value="1"/>
</dbReference>
<keyword evidence="2" id="KW-0808">Transferase</keyword>
<dbReference type="EMBL" id="JAUKPO010000041">
    <property type="protein sequence ID" value="MDO1451057.1"/>
    <property type="molecule type" value="Genomic_DNA"/>
</dbReference>
<sequence>MILKGKRTLVKAINPEEFFLFYTWATQHDAGSGWQGDRYSSRIPSLTDLRNEWQSSEALQQQKGRSFVILADGKPIEQINYHEINRICNAVQIDVLIGEDLQKGKGYGSDAIRNLINQLFRHMQIEHCELKILAENTRAIQAYLRLGFESVVSFVENGIAWQKMVLDKEVFFGQPALAQA</sequence>
<protein>
    <submittedName>
        <fullName evidence="2">GNAT family protein</fullName>
        <ecNumber evidence="2">2.-.-.-</ecNumber>
    </submittedName>
</protein>
<dbReference type="Proteomes" id="UP001168528">
    <property type="component" value="Unassembled WGS sequence"/>
</dbReference>
<gene>
    <name evidence="2" type="ORF">Q0590_32585</name>
</gene>
<dbReference type="SUPFAM" id="SSF55729">
    <property type="entry name" value="Acyl-CoA N-acyltransferases (Nat)"/>
    <property type="match status" value="1"/>
</dbReference>
<dbReference type="Pfam" id="PF13302">
    <property type="entry name" value="Acetyltransf_3"/>
    <property type="match status" value="1"/>
</dbReference>
<dbReference type="InterPro" id="IPR016181">
    <property type="entry name" value="Acyl_CoA_acyltransferase"/>
</dbReference>
<reference evidence="2" key="1">
    <citation type="submission" date="2023-07" db="EMBL/GenBank/DDBJ databases">
        <title>The genome sequence of Rhodocytophaga aerolata KACC 12507.</title>
        <authorList>
            <person name="Zhang X."/>
        </authorList>
    </citation>
    <scope>NUCLEOTIDE SEQUENCE</scope>
    <source>
        <strain evidence="2">KACC 12507</strain>
    </source>
</reference>
<evidence type="ECO:0000259" key="1">
    <source>
        <dbReference type="PROSITE" id="PS51186"/>
    </source>
</evidence>
<feature type="domain" description="N-acetyltransferase" evidence="1">
    <location>
        <begin position="8"/>
        <end position="169"/>
    </location>
</feature>
<dbReference type="PROSITE" id="PS51186">
    <property type="entry name" value="GNAT"/>
    <property type="match status" value="1"/>
</dbReference>
<dbReference type="GO" id="GO:0016740">
    <property type="term" value="F:transferase activity"/>
    <property type="evidence" value="ECO:0007669"/>
    <property type="project" value="UniProtKB-KW"/>
</dbReference>
<organism evidence="2 3">
    <name type="scientific">Rhodocytophaga aerolata</name>
    <dbReference type="NCBI Taxonomy" id="455078"/>
    <lineage>
        <taxon>Bacteria</taxon>
        <taxon>Pseudomonadati</taxon>
        <taxon>Bacteroidota</taxon>
        <taxon>Cytophagia</taxon>
        <taxon>Cytophagales</taxon>
        <taxon>Rhodocytophagaceae</taxon>
        <taxon>Rhodocytophaga</taxon>
    </lineage>
</organism>
<evidence type="ECO:0000313" key="2">
    <source>
        <dbReference type="EMBL" id="MDO1451057.1"/>
    </source>
</evidence>
<dbReference type="EC" id="2.-.-.-" evidence="2"/>
<name>A0ABT8RG13_9BACT</name>
<keyword evidence="3" id="KW-1185">Reference proteome</keyword>